<evidence type="ECO:0000259" key="7">
    <source>
        <dbReference type="Pfam" id="PF00296"/>
    </source>
</evidence>
<proteinExistence type="inferred from homology"/>
<evidence type="ECO:0000313" key="9">
    <source>
        <dbReference type="Proteomes" id="UP001196068"/>
    </source>
</evidence>
<dbReference type="InterPro" id="IPR011251">
    <property type="entry name" value="Luciferase-like_dom"/>
</dbReference>
<keyword evidence="2 6" id="KW-0288">FMN</keyword>
<dbReference type="GO" id="GO:0004497">
    <property type="term" value="F:monooxygenase activity"/>
    <property type="evidence" value="ECO:0007669"/>
    <property type="project" value="UniProtKB-KW"/>
</dbReference>
<feature type="domain" description="Luciferase-like" evidence="7">
    <location>
        <begin position="32"/>
        <end position="380"/>
    </location>
</feature>
<dbReference type="NCBIfam" id="TIGR03860">
    <property type="entry name" value="FMN_nitrolo"/>
    <property type="match status" value="1"/>
</dbReference>
<name>A0AAF1JY33_9PROT</name>
<dbReference type="InterPro" id="IPR036661">
    <property type="entry name" value="Luciferase-like_sf"/>
</dbReference>
<feature type="binding site" evidence="6">
    <location>
        <position position="61"/>
    </location>
    <ligand>
        <name>FMN</name>
        <dbReference type="ChEBI" id="CHEBI:58210"/>
    </ligand>
</feature>
<organism evidence="8 9">
    <name type="scientific">Plastoroseomonas arctica</name>
    <dbReference type="NCBI Taxonomy" id="1509237"/>
    <lineage>
        <taxon>Bacteria</taxon>
        <taxon>Pseudomonadati</taxon>
        <taxon>Pseudomonadota</taxon>
        <taxon>Alphaproteobacteria</taxon>
        <taxon>Acetobacterales</taxon>
        <taxon>Acetobacteraceae</taxon>
        <taxon>Plastoroseomonas</taxon>
    </lineage>
</organism>
<keyword evidence="1 6" id="KW-0285">Flavoprotein</keyword>
<accession>A0AAF1JY33</accession>
<gene>
    <name evidence="8" type="ORF">GXW79_15905</name>
</gene>
<evidence type="ECO:0000313" key="8">
    <source>
        <dbReference type="EMBL" id="MBR0656566.1"/>
    </source>
</evidence>
<dbReference type="PIRSF" id="PIRSF000337">
    <property type="entry name" value="NTA_MOA"/>
    <property type="match status" value="1"/>
</dbReference>
<evidence type="ECO:0000256" key="5">
    <source>
        <dbReference type="ARBA" id="ARBA00033748"/>
    </source>
</evidence>
<dbReference type="InterPro" id="IPR016215">
    <property type="entry name" value="NTA_MOA"/>
</dbReference>
<dbReference type="GO" id="GO:0016705">
    <property type="term" value="F:oxidoreductase activity, acting on paired donors, with incorporation or reduction of molecular oxygen"/>
    <property type="evidence" value="ECO:0007669"/>
    <property type="project" value="InterPro"/>
</dbReference>
<feature type="binding site" evidence="6">
    <location>
        <position position="107"/>
    </location>
    <ligand>
        <name>FMN</name>
        <dbReference type="ChEBI" id="CHEBI:58210"/>
    </ligand>
</feature>
<reference evidence="8" key="1">
    <citation type="submission" date="2020-01" db="EMBL/GenBank/DDBJ databases">
        <authorList>
            <person name="Rat A."/>
        </authorList>
    </citation>
    <scope>NUCLEOTIDE SEQUENCE</scope>
    <source>
        <strain evidence="8">LMG 28251</strain>
    </source>
</reference>
<evidence type="ECO:0000256" key="2">
    <source>
        <dbReference type="ARBA" id="ARBA00022643"/>
    </source>
</evidence>
<feature type="binding site" evidence="6">
    <location>
        <position position="233"/>
    </location>
    <ligand>
        <name>FMN</name>
        <dbReference type="ChEBI" id="CHEBI:58210"/>
    </ligand>
</feature>
<comment type="similarity">
    <text evidence="5">Belongs to the NtaA/SnaA/DszA monooxygenase family.</text>
</comment>
<sequence length="452" mass="49117">MNPAPRMMRLNAFDMASPGHIQQGMWTHPRDTGAHYTSLDRWMDLARLLERGLFDGLFLADVLGIYDVYGASPDAALRGAVQVPLIDPVLTIPAMAAVTTHLGFGVTCNLAYEAPYLMARRMSTLDHLTRGRIGWNIVTGYLDSAARALGYAEQMRHDDRYDLADEYMDAVYALWEGSWADDAVQRDAANRVFTNPARVRRITHCGPQYSIDAIHLCEPSPQRTPVLYQAGASERGRQFAGRHAECVFVNGTNAAVVAALVAQLRAEAAPRPILVFAGATVVVGRTEAEARDLLTEYARHADAEGALAHASASLGIDLARFGMDEPVVAAAPSNAIRSNAEAMAKVAGPSWTKRQLLEQSVLGSRQPPIVGDAVQVADTLLGWMAAADVDGFNLSRTVMPECLDAFIDLVVPELQRRGVYKTAYAPGTYREKLFGAGPRLPAEHAAARHRQA</sequence>
<comment type="caution">
    <text evidence="8">The sequence shown here is derived from an EMBL/GenBank/DDBJ whole genome shotgun (WGS) entry which is preliminary data.</text>
</comment>
<protein>
    <submittedName>
        <fullName evidence="8">LLM class flavin-dependent oxidoreductase</fullName>
    </submittedName>
</protein>
<keyword evidence="3" id="KW-0560">Oxidoreductase</keyword>
<evidence type="ECO:0000256" key="6">
    <source>
        <dbReference type="PIRSR" id="PIRSR000337-1"/>
    </source>
</evidence>
<reference evidence="8" key="2">
    <citation type="journal article" date="2021" name="Syst. Appl. Microbiol.">
        <title>Roseomonas hellenica sp. nov., isolated from roots of wild-growing Alkanna tinctoria.</title>
        <authorList>
            <person name="Rat A."/>
            <person name="Naranjo H.D."/>
            <person name="Lebbe L."/>
            <person name="Cnockaert M."/>
            <person name="Krigas N."/>
            <person name="Grigoriadou K."/>
            <person name="Maloupa E."/>
            <person name="Willems A."/>
        </authorList>
    </citation>
    <scope>NUCLEOTIDE SEQUENCE</scope>
    <source>
        <strain evidence="8">LMG 28251</strain>
    </source>
</reference>
<evidence type="ECO:0000256" key="3">
    <source>
        <dbReference type="ARBA" id="ARBA00023002"/>
    </source>
</evidence>
<dbReference type="EMBL" id="JAAEDH010000019">
    <property type="protein sequence ID" value="MBR0656566.1"/>
    <property type="molecule type" value="Genomic_DNA"/>
</dbReference>
<dbReference type="AlphaFoldDB" id="A0AAF1JY33"/>
<dbReference type="Proteomes" id="UP001196068">
    <property type="component" value="Unassembled WGS sequence"/>
</dbReference>
<dbReference type="Pfam" id="PF00296">
    <property type="entry name" value="Bac_luciferase"/>
    <property type="match status" value="1"/>
</dbReference>
<dbReference type="Gene3D" id="3.20.20.30">
    <property type="entry name" value="Luciferase-like domain"/>
    <property type="match status" value="1"/>
</dbReference>
<dbReference type="InterPro" id="IPR051260">
    <property type="entry name" value="Diverse_substr_monoxygenases"/>
</dbReference>
<feature type="binding site" evidence="6">
    <location>
        <position position="161"/>
    </location>
    <ligand>
        <name>FMN</name>
        <dbReference type="ChEBI" id="CHEBI:58210"/>
    </ligand>
</feature>
<evidence type="ECO:0000256" key="4">
    <source>
        <dbReference type="ARBA" id="ARBA00023033"/>
    </source>
</evidence>
<feature type="binding site" evidence="6">
    <location>
        <position position="157"/>
    </location>
    <ligand>
        <name>FMN</name>
        <dbReference type="ChEBI" id="CHEBI:58210"/>
    </ligand>
</feature>
<keyword evidence="9" id="KW-1185">Reference proteome</keyword>
<dbReference type="PANTHER" id="PTHR30011">
    <property type="entry name" value="ALKANESULFONATE MONOOXYGENASE-RELATED"/>
    <property type="match status" value="1"/>
</dbReference>
<dbReference type="PANTHER" id="PTHR30011:SF16">
    <property type="entry name" value="C2H2 FINGER DOMAIN TRANSCRIPTION FACTOR (EUROFUNG)-RELATED"/>
    <property type="match status" value="1"/>
</dbReference>
<dbReference type="SUPFAM" id="SSF51679">
    <property type="entry name" value="Bacterial luciferase-like"/>
    <property type="match status" value="1"/>
</dbReference>
<keyword evidence="4" id="KW-0503">Monooxygenase</keyword>
<evidence type="ECO:0000256" key="1">
    <source>
        <dbReference type="ARBA" id="ARBA00022630"/>
    </source>
</evidence>